<sequence>MKEHQLYQVCCDVTGCTKPGEIYQECGTACPRTCDNMGVKISCIDKCVEGCFCRDGLVRNSKGDCVRPKCCRKSKLPLELIIQLKNHTYGESYKGISSERLLQVLSSMKYPSNQCMYNSVCTECTKPHEVYLTCGSSCPDTCDNYNDTSRVCTLQCVQGCFCEKGYVRNSKGDCVLPSQCPKGEILTILFELVPK</sequence>
<evidence type="ECO:0000313" key="4">
    <source>
        <dbReference type="EMBL" id="UYV78422.1"/>
    </source>
</evidence>
<dbReference type="CDD" id="cd19941">
    <property type="entry name" value="TIL"/>
    <property type="match status" value="2"/>
</dbReference>
<organism evidence="4 5">
    <name type="scientific">Cordylochernes scorpioides</name>
    <dbReference type="NCBI Taxonomy" id="51811"/>
    <lineage>
        <taxon>Eukaryota</taxon>
        <taxon>Metazoa</taxon>
        <taxon>Ecdysozoa</taxon>
        <taxon>Arthropoda</taxon>
        <taxon>Chelicerata</taxon>
        <taxon>Arachnida</taxon>
        <taxon>Pseudoscorpiones</taxon>
        <taxon>Cheliferoidea</taxon>
        <taxon>Chernetidae</taxon>
        <taxon>Cordylochernes</taxon>
    </lineage>
</organism>
<evidence type="ECO:0000313" key="5">
    <source>
        <dbReference type="Proteomes" id="UP001235939"/>
    </source>
</evidence>
<feature type="domain" description="TIL" evidence="3">
    <location>
        <begin position="126"/>
        <end position="180"/>
    </location>
</feature>
<accession>A0ABY6LDY0</accession>
<name>A0ABY6LDY0_9ARAC</name>
<dbReference type="PANTHER" id="PTHR23259">
    <property type="entry name" value="RIDDLE"/>
    <property type="match status" value="1"/>
</dbReference>
<proteinExistence type="predicted"/>
<feature type="domain" description="TIL" evidence="3">
    <location>
        <begin position="18"/>
        <end position="71"/>
    </location>
</feature>
<protein>
    <recommendedName>
        <fullName evidence="3">TIL domain-containing protein</fullName>
    </recommendedName>
</protein>
<dbReference type="SUPFAM" id="SSF57567">
    <property type="entry name" value="Serine protease inhibitors"/>
    <property type="match status" value="2"/>
</dbReference>
<gene>
    <name evidence="4" type="ORF">LAZ67_16001302</name>
</gene>
<dbReference type="PANTHER" id="PTHR23259:SF82">
    <property type="entry name" value="SERINE PROTEASE INHIBITOR 1 PROTEIN"/>
    <property type="match status" value="1"/>
</dbReference>
<evidence type="ECO:0000256" key="2">
    <source>
        <dbReference type="ARBA" id="ARBA00023157"/>
    </source>
</evidence>
<dbReference type="Proteomes" id="UP001235939">
    <property type="component" value="Chromosome 16"/>
</dbReference>
<dbReference type="Gene3D" id="2.10.25.10">
    <property type="entry name" value="Laminin"/>
    <property type="match status" value="2"/>
</dbReference>
<evidence type="ECO:0000256" key="1">
    <source>
        <dbReference type="ARBA" id="ARBA00022690"/>
    </source>
</evidence>
<evidence type="ECO:0000259" key="3">
    <source>
        <dbReference type="Pfam" id="PF01826"/>
    </source>
</evidence>
<dbReference type="InterPro" id="IPR002919">
    <property type="entry name" value="TIL_dom"/>
</dbReference>
<keyword evidence="1" id="KW-0646">Protease inhibitor</keyword>
<keyword evidence="2" id="KW-1015">Disulfide bond</keyword>
<dbReference type="Pfam" id="PF01826">
    <property type="entry name" value="TIL"/>
    <property type="match status" value="2"/>
</dbReference>
<dbReference type="InterPro" id="IPR051368">
    <property type="entry name" value="SerProtInhib-TIL_Domain"/>
</dbReference>
<dbReference type="InterPro" id="IPR036084">
    <property type="entry name" value="Ser_inhib-like_sf"/>
</dbReference>
<dbReference type="EMBL" id="CP092878">
    <property type="protein sequence ID" value="UYV78422.1"/>
    <property type="molecule type" value="Genomic_DNA"/>
</dbReference>
<keyword evidence="5" id="KW-1185">Reference proteome</keyword>
<reference evidence="4 5" key="1">
    <citation type="submission" date="2022-01" db="EMBL/GenBank/DDBJ databases">
        <title>A chromosomal length assembly of Cordylochernes scorpioides.</title>
        <authorList>
            <person name="Zeh D."/>
            <person name="Zeh J."/>
        </authorList>
    </citation>
    <scope>NUCLEOTIDE SEQUENCE [LARGE SCALE GENOMIC DNA]</scope>
    <source>
        <strain evidence="4">IN4F17</strain>
        <tissue evidence="4">Whole Body</tissue>
    </source>
</reference>